<dbReference type="EMBL" id="AFNH02001032">
    <property type="protein sequence ID" value="EZG45314.1"/>
    <property type="molecule type" value="Genomic_DNA"/>
</dbReference>
<sequence>MRLNAMVSISALGSPLLVAAEAPSLSALYTSHGEMSPPTVEAGRYDYLVTLNEAVPSVALVPKINRSTAVPTVKPTTTTAASAANGTVSNNGLMDGWLNGEMFSRRGGADKSVSSAMPPIQVKVTWTGDDSTNGAWVEPEGSPLGVKKQIPLPENGSDMTVKIDLSDLETEERSIYSVTYKQLYEPPAGIYGLEASDNTGYRAIVDPTLSEDVQTYSVYVNPNATRVNLDIRCRGTTRNTSTVVNGKKYTGNSAQVNLARELEHHTQVVEVICGRYRKNGDDTPADKRYAIKVLSDYTIDQLDTLPTDIYMPAIKQQCQFNFDKKAYYCPDPQLPYHLVQLQSQNKPDIKYTMFNKARTSEVRLLDGQTSIPFTYSGDFSVRHEAGRFYQDYPLYFDGSMMRSLMSVLGSILAGLLLVLTAALLGIVGAASVFTLGFPLGATEIAGTLAFIIQYLCFSQNLKGSPRLTEFTEPLRWFTLFAPGPVQMSDNCSTASYSFGNGRIGDLRDPRNAQGALFWGLALLFGFVLCHLGLLFRFKVFEKGFTVPHHVQFGGWENRVLHALLFPLATACAYCLASDQICPIFKALAGAILGLYVLWIAAEALDVHAMVNAGKVVWIWNSSLKEDGQLEDESGYWADAMADQLLTQPVNRTRMRSLFPFTWVSPVADIVPQSVVSAQPDTVYGPHKYRAQNYQEASYGLGKTPHVVEVVRCRKPGGLCRGQRLVAGLLRTNWLDVLFTYESLTQFHANVTKNSGSSVVIPCVAKTSQLSGPFAGGRAMFFFDGARIPFIRIADCFYRLIVGMCLGISLVTPAHAVACFGAIAVLSVAMLGYTAATKPFTRINEGWLAVGTYATVAVSAVAFALYYVFNGDRDETTVLADLALWGIAVTCFVLGAYSLIIDSSIFSAVFCPPLDESKFLEQLSNTSIAITPTSDSRRSYRVETPGYSKYPTKDILMQATKTGNQRVHVSVTPSKQDPCLEFSEKQIKQACQTSQLPVPMVTLVARSRREPLGYKYLQVTKPDQFTHAVTDFLTNDDEHDAFEGTVARELARHVQYQTETRGRGGDTLLTVSVTPPTE</sequence>
<evidence type="ECO:0000313" key="4">
    <source>
        <dbReference type="Proteomes" id="UP000019763"/>
    </source>
</evidence>
<protein>
    <submittedName>
        <fullName evidence="3">Transmembrane protein</fullName>
    </submittedName>
</protein>
<keyword evidence="1" id="KW-1133">Transmembrane helix</keyword>
<dbReference type="AlphaFoldDB" id="A0A023B157"/>
<gene>
    <name evidence="3" type="ORF">GNI_139600</name>
</gene>
<evidence type="ECO:0000313" key="3">
    <source>
        <dbReference type="EMBL" id="EZG45314.1"/>
    </source>
</evidence>
<evidence type="ECO:0000256" key="1">
    <source>
        <dbReference type="SAM" id="Phobius"/>
    </source>
</evidence>
<feature type="signal peptide" evidence="2">
    <location>
        <begin position="1"/>
        <end position="20"/>
    </location>
</feature>
<feature type="chain" id="PRO_5001511899" evidence="2">
    <location>
        <begin position="21"/>
        <end position="1077"/>
    </location>
</feature>
<dbReference type="VEuPathDB" id="CryptoDB:GNI_139600"/>
<feature type="transmembrane region" description="Helical" evidence="1">
    <location>
        <begin position="583"/>
        <end position="601"/>
    </location>
</feature>
<dbReference type="GeneID" id="22914954"/>
<evidence type="ECO:0000256" key="2">
    <source>
        <dbReference type="SAM" id="SignalP"/>
    </source>
</evidence>
<organism evidence="3 4">
    <name type="scientific">Gregarina niphandrodes</name>
    <name type="common">Septate eugregarine</name>
    <dbReference type="NCBI Taxonomy" id="110365"/>
    <lineage>
        <taxon>Eukaryota</taxon>
        <taxon>Sar</taxon>
        <taxon>Alveolata</taxon>
        <taxon>Apicomplexa</taxon>
        <taxon>Conoidasida</taxon>
        <taxon>Gregarinasina</taxon>
        <taxon>Eugregarinorida</taxon>
        <taxon>Gregarinidae</taxon>
        <taxon>Gregarina</taxon>
    </lineage>
</organism>
<keyword evidence="1 3" id="KW-0812">Transmembrane</keyword>
<dbReference type="OrthoDB" id="396760at2759"/>
<feature type="transmembrane region" description="Helical" evidence="1">
    <location>
        <begin position="881"/>
        <end position="899"/>
    </location>
</feature>
<feature type="transmembrane region" description="Helical" evidence="1">
    <location>
        <begin position="435"/>
        <end position="457"/>
    </location>
</feature>
<accession>A0A023B157</accession>
<dbReference type="eggNOG" id="ENOG502SQ9J">
    <property type="taxonomic scope" value="Eukaryota"/>
</dbReference>
<feature type="transmembrane region" description="Helical" evidence="1">
    <location>
        <begin position="846"/>
        <end position="869"/>
    </location>
</feature>
<comment type="caution">
    <text evidence="3">The sequence shown here is derived from an EMBL/GenBank/DDBJ whole genome shotgun (WGS) entry which is preliminary data.</text>
</comment>
<reference evidence="3" key="1">
    <citation type="submission" date="2013-12" db="EMBL/GenBank/DDBJ databases">
        <authorList>
            <person name="Omoto C.K."/>
            <person name="Sibley D."/>
            <person name="Venepally P."/>
            <person name="Hadjithomas M."/>
            <person name="Karamycheva S."/>
            <person name="Brunk B."/>
            <person name="Roos D."/>
            <person name="Caler E."/>
            <person name="Lorenzi H."/>
        </authorList>
    </citation>
    <scope>NUCLEOTIDE SEQUENCE</scope>
</reference>
<feature type="transmembrane region" description="Helical" evidence="1">
    <location>
        <begin position="404"/>
        <end position="429"/>
    </location>
</feature>
<dbReference type="Proteomes" id="UP000019763">
    <property type="component" value="Unassembled WGS sequence"/>
</dbReference>
<keyword evidence="4" id="KW-1185">Reference proteome</keyword>
<keyword evidence="2" id="KW-0732">Signal</keyword>
<feature type="transmembrane region" description="Helical" evidence="1">
    <location>
        <begin position="813"/>
        <end position="834"/>
    </location>
</feature>
<name>A0A023B157_GRENI</name>
<dbReference type="RefSeq" id="XP_011132529.1">
    <property type="nucleotide sequence ID" value="XM_011134227.1"/>
</dbReference>
<feature type="transmembrane region" description="Helical" evidence="1">
    <location>
        <begin position="515"/>
        <end position="539"/>
    </location>
</feature>
<keyword evidence="1" id="KW-0472">Membrane</keyword>
<proteinExistence type="predicted"/>